<comment type="caution">
    <text evidence="1">The sequence shown here is derived from an EMBL/GenBank/DDBJ whole genome shotgun (WGS) entry which is preliminary data.</text>
</comment>
<proteinExistence type="predicted"/>
<dbReference type="Proteomes" id="UP000227088">
    <property type="component" value="Unassembled WGS sequence"/>
</dbReference>
<dbReference type="EMBL" id="MABE01000738">
    <property type="protein sequence ID" value="OUS33756.1"/>
    <property type="molecule type" value="Genomic_DNA"/>
</dbReference>
<protein>
    <submittedName>
        <fullName evidence="1">Uncharacterized protein</fullName>
    </submittedName>
</protein>
<gene>
    <name evidence="1" type="ORF">A9R00_12945</name>
</gene>
<accession>A0A1Y5H947</accession>
<name>A0A1Y5H947_OLEAN</name>
<evidence type="ECO:0000313" key="1">
    <source>
        <dbReference type="EMBL" id="OUS33756.1"/>
    </source>
</evidence>
<organism evidence="1 2">
    <name type="scientific">Oleispira antarctica</name>
    <dbReference type="NCBI Taxonomy" id="188908"/>
    <lineage>
        <taxon>Bacteria</taxon>
        <taxon>Pseudomonadati</taxon>
        <taxon>Pseudomonadota</taxon>
        <taxon>Gammaproteobacteria</taxon>
        <taxon>Oceanospirillales</taxon>
        <taxon>Oceanospirillaceae</taxon>
        <taxon>Oleispira</taxon>
    </lineage>
</organism>
<dbReference type="AlphaFoldDB" id="A0A1Y5H947"/>
<sequence length="61" mass="6924">MRFVIEGHPIAGMRSLSPHGWVHGVPHKDKPHAERKQVTIKQESFDLAFAFELDLAFGLKD</sequence>
<reference evidence="2" key="1">
    <citation type="journal article" date="2017" name="Proc. Natl. Acad. Sci. U.S.A.">
        <title>Simulation of Deepwater Horizon oil plume reveals substrate specialization within a complex community of hydrocarbon degraders.</title>
        <authorList>
            <person name="Hu P."/>
            <person name="Dubinsky E.A."/>
            <person name="Probst A.J."/>
            <person name="Wang J."/>
            <person name="Sieber C.M.K."/>
            <person name="Tom L.M."/>
            <person name="Gardinali P."/>
            <person name="Banfield J.F."/>
            <person name="Atlas R.M."/>
            <person name="Andersen G.L."/>
        </authorList>
    </citation>
    <scope>NUCLEOTIDE SEQUENCE [LARGE SCALE GENOMIC DNA]</scope>
</reference>
<evidence type="ECO:0000313" key="2">
    <source>
        <dbReference type="Proteomes" id="UP000227088"/>
    </source>
</evidence>